<dbReference type="PROSITE" id="PS51186">
    <property type="entry name" value="GNAT"/>
    <property type="match status" value="1"/>
</dbReference>
<dbReference type="CDD" id="cd04301">
    <property type="entry name" value="NAT_SF"/>
    <property type="match status" value="1"/>
</dbReference>
<dbReference type="EMBL" id="JAJISD010000008">
    <property type="protein sequence ID" value="MCC8431182.1"/>
    <property type="molecule type" value="Genomic_DNA"/>
</dbReference>
<dbReference type="PANTHER" id="PTHR42791">
    <property type="entry name" value="GNAT FAMILY ACETYLTRANSFERASE"/>
    <property type="match status" value="1"/>
</dbReference>
<feature type="domain" description="N-acetyltransferase" evidence="1">
    <location>
        <begin position="109"/>
        <end position="194"/>
    </location>
</feature>
<name>A0ABS8KYL0_9HYPH</name>
<evidence type="ECO:0000313" key="2">
    <source>
        <dbReference type="EMBL" id="MCC8431182.1"/>
    </source>
</evidence>
<dbReference type="InterPro" id="IPR016181">
    <property type="entry name" value="Acyl_CoA_acyltransferase"/>
</dbReference>
<dbReference type="InterPro" id="IPR052523">
    <property type="entry name" value="Trichothecene_AcTrans"/>
</dbReference>
<organism evidence="2 3">
    <name type="scientific">Reyranella aquatilis</name>
    <dbReference type="NCBI Taxonomy" id="2035356"/>
    <lineage>
        <taxon>Bacteria</taxon>
        <taxon>Pseudomonadati</taxon>
        <taxon>Pseudomonadota</taxon>
        <taxon>Alphaproteobacteria</taxon>
        <taxon>Hyphomicrobiales</taxon>
        <taxon>Reyranellaceae</taxon>
        <taxon>Reyranella</taxon>
    </lineage>
</organism>
<comment type="caution">
    <text evidence="2">The sequence shown here is derived from an EMBL/GenBank/DDBJ whole genome shotgun (WGS) entry which is preliminary data.</text>
</comment>
<protein>
    <submittedName>
        <fullName evidence="2">GNAT family N-acetyltransferase</fullName>
    </submittedName>
</protein>
<dbReference type="Pfam" id="PF00583">
    <property type="entry name" value="Acetyltransf_1"/>
    <property type="match status" value="1"/>
</dbReference>
<dbReference type="SUPFAM" id="SSF55729">
    <property type="entry name" value="Acyl-CoA N-acyltransferases (Nat)"/>
    <property type="match status" value="1"/>
</dbReference>
<dbReference type="Gene3D" id="3.40.630.30">
    <property type="match status" value="1"/>
</dbReference>
<evidence type="ECO:0000259" key="1">
    <source>
        <dbReference type="PROSITE" id="PS51186"/>
    </source>
</evidence>
<dbReference type="PANTHER" id="PTHR42791:SF1">
    <property type="entry name" value="N-ACETYLTRANSFERASE DOMAIN-CONTAINING PROTEIN"/>
    <property type="match status" value="1"/>
</dbReference>
<dbReference type="Proteomes" id="UP001198862">
    <property type="component" value="Unassembled WGS sequence"/>
</dbReference>
<accession>A0ABS8KYL0</accession>
<evidence type="ECO:0000313" key="3">
    <source>
        <dbReference type="Proteomes" id="UP001198862"/>
    </source>
</evidence>
<dbReference type="RefSeq" id="WP_230552413.1">
    <property type="nucleotide sequence ID" value="NZ_JAJISD010000008.1"/>
</dbReference>
<keyword evidence="3" id="KW-1185">Reference proteome</keyword>
<sequence length="197" mass="21322">METSTVRSATPAEEAAAIATLTLAFATDPATRWTWPDPQAYLAAFPHFARAFGGAGFANGGAHVVGNHAGTALWLRPGVEPDGAALGELMRTTASIPSMTDGMQVMQQMADFHPREPHWYLPLIGIDPRHQGRGLGGALLSHALAICDREGTLAYLESSNPRNVPLYQRHGFEVRGRIQHGSSPTLVPMLRRPQRRP</sequence>
<proteinExistence type="predicted"/>
<gene>
    <name evidence="2" type="ORF">LJ725_19585</name>
</gene>
<dbReference type="InterPro" id="IPR000182">
    <property type="entry name" value="GNAT_dom"/>
</dbReference>
<reference evidence="2 3" key="1">
    <citation type="submission" date="2021-11" db="EMBL/GenBank/DDBJ databases">
        <authorList>
            <person name="Lee D.-H."/>
            <person name="Kim S.-B."/>
        </authorList>
    </citation>
    <scope>NUCLEOTIDE SEQUENCE [LARGE SCALE GENOMIC DNA]</scope>
    <source>
        <strain evidence="2 3">KCTC 52223</strain>
    </source>
</reference>